<accession>A0ABX6N522</accession>
<dbReference type="CDD" id="cd06470">
    <property type="entry name" value="ACD_IbpA-B_like"/>
    <property type="match status" value="1"/>
</dbReference>
<evidence type="ECO:0000259" key="4">
    <source>
        <dbReference type="PROSITE" id="PS01031"/>
    </source>
</evidence>
<feature type="domain" description="SHSP" evidence="4">
    <location>
        <begin position="29"/>
        <end position="139"/>
    </location>
</feature>
<protein>
    <submittedName>
        <fullName evidence="5">Hsp20 family protein</fullName>
    </submittedName>
</protein>
<gene>
    <name evidence="5" type="ORF">HKT17_07065</name>
</gene>
<keyword evidence="1" id="KW-0346">Stress response</keyword>
<dbReference type="PANTHER" id="PTHR47062">
    <property type="match status" value="1"/>
</dbReference>
<evidence type="ECO:0000256" key="1">
    <source>
        <dbReference type="ARBA" id="ARBA00023016"/>
    </source>
</evidence>
<comment type="similarity">
    <text evidence="2 3">Belongs to the small heat shock protein (HSP20) family.</text>
</comment>
<dbReference type="EMBL" id="CP053084">
    <property type="protein sequence ID" value="QJR29488.1"/>
    <property type="molecule type" value="Genomic_DNA"/>
</dbReference>
<sequence length="157" mass="17577">MATIDLTPLYRSTIGFDRMASILDAAMRADTSTGYPPYNIEALEENRYQISVAVAGFEEKELELEVERGVLTVRGRKADEEGKQYLHKGIAFRSFERKFNLADYVQVEGANLKNGLLVVELRKVIPEQMKARRIPIGESGLRTIEAGEANQDRQAAA</sequence>
<organism evidence="5 6">
    <name type="scientific">Limnobacter profundi</name>
    <dbReference type="NCBI Taxonomy" id="2732163"/>
    <lineage>
        <taxon>Bacteria</taxon>
        <taxon>Pseudomonadati</taxon>
        <taxon>Pseudomonadota</taxon>
        <taxon>Betaproteobacteria</taxon>
        <taxon>Burkholderiales</taxon>
        <taxon>Burkholderiaceae</taxon>
        <taxon>Limnobacter</taxon>
    </lineage>
</organism>
<name>A0ABX6N522_9BURK</name>
<dbReference type="PANTHER" id="PTHR47062:SF1">
    <property type="entry name" value="SMALL HEAT SHOCK PROTEIN IBPA"/>
    <property type="match status" value="1"/>
</dbReference>
<evidence type="ECO:0000256" key="2">
    <source>
        <dbReference type="PROSITE-ProRule" id="PRU00285"/>
    </source>
</evidence>
<dbReference type="Gene3D" id="2.60.40.790">
    <property type="match status" value="1"/>
</dbReference>
<dbReference type="RefSeq" id="WP_105028981.1">
    <property type="nucleotide sequence ID" value="NZ_CP053084.1"/>
</dbReference>
<evidence type="ECO:0000313" key="6">
    <source>
        <dbReference type="Proteomes" id="UP000501130"/>
    </source>
</evidence>
<dbReference type="InterPro" id="IPR002068">
    <property type="entry name" value="A-crystallin/Hsp20_dom"/>
</dbReference>
<dbReference type="InterPro" id="IPR037913">
    <property type="entry name" value="ACD_IbpA/B"/>
</dbReference>
<reference evidence="5 6" key="1">
    <citation type="submission" date="2020-05" db="EMBL/GenBank/DDBJ databases">
        <title>Compete genome of Limnobacter sp. SAORIC-580.</title>
        <authorList>
            <person name="Song J."/>
            <person name="Cho J.-C."/>
        </authorList>
    </citation>
    <scope>NUCLEOTIDE SEQUENCE [LARGE SCALE GENOMIC DNA]</scope>
    <source>
        <strain evidence="5 6">SAORIC-580</strain>
    </source>
</reference>
<dbReference type="InterPro" id="IPR008978">
    <property type="entry name" value="HSP20-like_chaperone"/>
</dbReference>
<keyword evidence="6" id="KW-1185">Reference proteome</keyword>
<evidence type="ECO:0000313" key="5">
    <source>
        <dbReference type="EMBL" id="QJR29488.1"/>
    </source>
</evidence>
<evidence type="ECO:0000256" key="3">
    <source>
        <dbReference type="RuleBase" id="RU003616"/>
    </source>
</evidence>
<dbReference type="SUPFAM" id="SSF49764">
    <property type="entry name" value="HSP20-like chaperones"/>
    <property type="match status" value="1"/>
</dbReference>
<dbReference type="Proteomes" id="UP000501130">
    <property type="component" value="Chromosome"/>
</dbReference>
<dbReference type="Pfam" id="PF00011">
    <property type="entry name" value="HSP20"/>
    <property type="match status" value="1"/>
</dbReference>
<proteinExistence type="inferred from homology"/>
<dbReference type="PROSITE" id="PS01031">
    <property type="entry name" value="SHSP"/>
    <property type="match status" value="1"/>
</dbReference>